<dbReference type="KEGG" id="pagb:AWM79_05755"/>
<evidence type="ECO:0000313" key="2">
    <source>
        <dbReference type="Proteomes" id="UP000063229"/>
    </source>
</evidence>
<dbReference type="RefSeq" id="WP_060782380.1">
    <property type="nucleotide sequence ID" value="NZ_CP014135.1"/>
</dbReference>
<dbReference type="EMBL" id="CP014135">
    <property type="protein sequence ID" value="AMB84838.1"/>
    <property type="molecule type" value="Genomic_DNA"/>
</dbReference>
<organism evidence="1 2">
    <name type="scientific">Pseudomonas agarici</name>
    <dbReference type="NCBI Taxonomy" id="46677"/>
    <lineage>
        <taxon>Bacteria</taxon>
        <taxon>Pseudomonadati</taxon>
        <taxon>Pseudomonadota</taxon>
        <taxon>Gammaproteobacteria</taxon>
        <taxon>Pseudomonadales</taxon>
        <taxon>Pseudomonadaceae</taxon>
        <taxon>Pseudomonas</taxon>
    </lineage>
</organism>
<dbReference type="AlphaFoldDB" id="A0A0X1SYE5"/>
<proteinExistence type="predicted"/>
<sequence>MKKPHRTSEATIVMLVKLLYGILDEPQQYAADQVIRGAVKSQVKLAAYDNPELGIVGCSLNTFKKLCSGLGEGFEGVEDLRLLVNRAFSKLKTKKTKPGSRRSLQDDKAKLQKVISAQDVDLQRLTLVITELMRLSLDLATLDLVSPKEYYDLEIKKIMKILGTRRL</sequence>
<reference evidence="1 2" key="1">
    <citation type="submission" date="2016-01" db="EMBL/GenBank/DDBJ databases">
        <authorList>
            <person name="McClelland M."/>
            <person name="Jain A."/>
            <person name="Saraogi P."/>
            <person name="Mendelson R."/>
            <person name="Westerman R."/>
            <person name="SanMiguel P."/>
            <person name="Csonka L."/>
        </authorList>
    </citation>
    <scope>NUCLEOTIDE SEQUENCE [LARGE SCALE GENOMIC DNA]</scope>
    <source>
        <strain evidence="1 2">NCPPB 2472</strain>
    </source>
</reference>
<dbReference type="Proteomes" id="UP000063229">
    <property type="component" value="Chromosome"/>
</dbReference>
<keyword evidence="2" id="KW-1185">Reference proteome</keyword>
<evidence type="ECO:0000313" key="1">
    <source>
        <dbReference type="EMBL" id="AMB84838.1"/>
    </source>
</evidence>
<protein>
    <submittedName>
        <fullName evidence="1">Uncharacterized protein</fullName>
    </submittedName>
</protein>
<name>A0A0X1SYE5_PSEAA</name>
<accession>A0A0X1SYE5</accession>
<gene>
    <name evidence="1" type="ORF">AWM79_05755</name>
</gene>